<dbReference type="InterPro" id="IPR012338">
    <property type="entry name" value="Beta-lactam/transpept-like"/>
</dbReference>
<dbReference type="PANTHER" id="PTHR46825">
    <property type="entry name" value="D-ALANYL-D-ALANINE-CARBOXYPEPTIDASE/ENDOPEPTIDASE AMPH"/>
    <property type="match status" value="1"/>
</dbReference>
<gene>
    <name evidence="3" type="ORF">HBF26_06415</name>
</gene>
<dbReference type="EMBL" id="JAAQQR010000002">
    <property type="protein sequence ID" value="NID04510.1"/>
    <property type="molecule type" value="Genomic_DNA"/>
</dbReference>
<sequence length="384" mass="41874">MRLTIRLAFAAVTILTSCVGLGMSIAAPSPDLNNVIDSFARSHAFNGMVLLTDRGTIVFERAYGLADRKSKRPVTSDTRFQVGSISKWFTTLAALRLVDQGRLDIDAPISLYLPGYPAEVGKRVDVVHLLSNMSGIKDRLSTEYINRPEVASEKMTTSQAVKRFGFGPLVFAPGTRFDYTHTNWLLVQAVLEQASGEPMETLLDETVLAPAHLVGSGVTHGDFRPPQHAVAYASGAPNAPEEVHVIPPYLIPTGTIYSTAADLSRLAHQVYETSWLSPVALKALMTVHEPSEHYAIGGRVLQQPLGGRTTTLAWEIGSMGGFKALLVHAVHDDRTLVLLNNTNLDEDVLTHFAESVLHTWYAQAATKPPLAPHLQREDRHAGSE</sequence>
<feature type="chain" id="PRO_5046364192" evidence="1">
    <location>
        <begin position="23"/>
        <end position="384"/>
    </location>
</feature>
<dbReference type="Proteomes" id="UP001429601">
    <property type="component" value="Unassembled WGS sequence"/>
</dbReference>
<dbReference type="SUPFAM" id="SSF56601">
    <property type="entry name" value="beta-lactamase/transpeptidase-like"/>
    <property type="match status" value="1"/>
</dbReference>
<evidence type="ECO:0000313" key="3">
    <source>
        <dbReference type="EMBL" id="NID04510.1"/>
    </source>
</evidence>
<dbReference type="Pfam" id="PF00144">
    <property type="entry name" value="Beta-lactamase"/>
    <property type="match status" value="1"/>
</dbReference>
<proteinExistence type="predicted"/>
<dbReference type="RefSeq" id="WP_167124196.1">
    <property type="nucleotide sequence ID" value="NZ_JAAQQR010000002.1"/>
</dbReference>
<protein>
    <submittedName>
        <fullName evidence="3">Beta-lactamase family protein</fullName>
    </submittedName>
</protein>
<feature type="domain" description="Beta-lactamase-related" evidence="2">
    <location>
        <begin position="33"/>
        <end position="343"/>
    </location>
</feature>
<accession>A0ABX0Q1W4</accession>
<feature type="signal peptide" evidence="1">
    <location>
        <begin position="1"/>
        <end position="22"/>
    </location>
</feature>
<name>A0ABX0Q1W4_9GAMM</name>
<keyword evidence="1" id="KW-0732">Signal</keyword>
<evidence type="ECO:0000259" key="2">
    <source>
        <dbReference type="Pfam" id="PF00144"/>
    </source>
</evidence>
<dbReference type="PROSITE" id="PS51257">
    <property type="entry name" value="PROKAR_LIPOPROTEIN"/>
    <property type="match status" value="1"/>
</dbReference>
<dbReference type="InterPro" id="IPR050491">
    <property type="entry name" value="AmpC-like"/>
</dbReference>
<organism evidence="3 4">
    <name type="scientific">Luteibacter jiangsuensis</name>
    <dbReference type="NCBI Taxonomy" id="637577"/>
    <lineage>
        <taxon>Bacteria</taxon>
        <taxon>Pseudomonadati</taxon>
        <taxon>Pseudomonadota</taxon>
        <taxon>Gammaproteobacteria</taxon>
        <taxon>Lysobacterales</taxon>
        <taxon>Rhodanobacteraceae</taxon>
        <taxon>Luteibacter</taxon>
    </lineage>
</organism>
<reference evidence="3 4" key="1">
    <citation type="journal article" date="2011" name="Curr. Microbiol.">
        <title>Luteibacter jiangsuensis sp. nov.: a methamidophos-degrading bacterium isolated from a methamidophos-manufacturing factory.</title>
        <authorList>
            <person name="Wang L."/>
            <person name="Wang G.L."/>
            <person name="Li S.P."/>
            <person name="Jiang J.D."/>
        </authorList>
    </citation>
    <scope>NUCLEOTIDE SEQUENCE [LARGE SCALE GENOMIC DNA]</scope>
    <source>
        <strain evidence="3 4">CGMCC 1.10133</strain>
    </source>
</reference>
<evidence type="ECO:0000256" key="1">
    <source>
        <dbReference type="SAM" id="SignalP"/>
    </source>
</evidence>
<evidence type="ECO:0000313" key="4">
    <source>
        <dbReference type="Proteomes" id="UP001429601"/>
    </source>
</evidence>
<comment type="caution">
    <text evidence="3">The sequence shown here is derived from an EMBL/GenBank/DDBJ whole genome shotgun (WGS) entry which is preliminary data.</text>
</comment>
<dbReference type="InterPro" id="IPR001466">
    <property type="entry name" value="Beta-lactam-related"/>
</dbReference>
<dbReference type="PANTHER" id="PTHR46825:SF9">
    <property type="entry name" value="BETA-LACTAMASE-RELATED DOMAIN-CONTAINING PROTEIN"/>
    <property type="match status" value="1"/>
</dbReference>
<keyword evidence="4" id="KW-1185">Reference proteome</keyword>
<dbReference type="Gene3D" id="3.40.710.10">
    <property type="entry name" value="DD-peptidase/beta-lactamase superfamily"/>
    <property type="match status" value="1"/>
</dbReference>